<evidence type="ECO:0000259" key="4">
    <source>
        <dbReference type="Pfam" id="PF00150"/>
    </source>
</evidence>
<dbReference type="EMBL" id="WSEL01000006">
    <property type="protein sequence ID" value="MVQ30430.1"/>
    <property type="molecule type" value="Genomic_DNA"/>
</dbReference>
<dbReference type="Pfam" id="PF00150">
    <property type="entry name" value="Cellulase"/>
    <property type="match status" value="1"/>
</dbReference>
<evidence type="ECO:0000313" key="6">
    <source>
        <dbReference type="Proteomes" id="UP000469385"/>
    </source>
</evidence>
<dbReference type="GO" id="GO:0009251">
    <property type="term" value="P:glucan catabolic process"/>
    <property type="evidence" value="ECO:0007669"/>
    <property type="project" value="TreeGrafter"/>
</dbReference>
<keyword evidence="2" id="KW-0326">Glycosidase</keyword>
<keyword evidence="1 5" id="KW-0378">Hydrolase</keyword>
<keyword evidence="3" id="KW-0732">Signal</keyword>
<dbReference type="PANTHER" id="PTHR34142">
    <property type="entry name" value="ENDO-BETA-1,4-GLUCANASE A"/>
    <property type="match status" value="1"/>
</dbReference>
<evidence type="ECO:0000256" key="1">
    <source>
        <dbReference type="ARBA" id="ARBA00022801"/>
    </source>
</evidence>
<accession>A0A6N8IWF5</accession>
<dbReference type="PROSITE" id="PS51318">
    <property type="entry name" value="TAT"/>
    <property type="match status" value="1"/>
</dbReference>
<name>A0A6N8IWF5_9BURK</name>
<reference evidence="5 6" key="1">
    <citation type="submission" date="2019-12" db="EMBL/GenBank/DDBJ databases">
        <authorList>
            <person name="Huq M.A."/>
        </authorList>
    </citation>
    <scope>NUCLEOTIDE SEQUENCE [LARGE SCALE GENOMIC DNA]</scope>
    <source>
        <strain evidence="5 6">MAH-25</strain>
    </source>
</reference>
<feature type="signal peptide" evidence="3">
    <location>
        <begin position="1"/>
        <end position="22"/>
    </location>
</feature>
<comment type="caution">
    <text evidence="5">The sequence shown here is derived from an EMBL/GenBank/DDBJ whole genome shotgun (WGS) entry which is preliminary data.</text>
</comment>
<gene>
    <name evidence="5" type="ORF">GON04_13295</name>
</gene>
<organism evidence="5 6">
    <name type="scientific">Ramlibacter pinisoli</name>
    <dbReference type="NCBI Taxonomy" id="2682844"/>
    <lineage>
        <taxon>Bacteria</taxon>
        <taxon>Pseudomonadati</taxon>
        <taxon>Pseudomonadota</taxon>
        <taxon>Betaproteobacteria</taxon>
        <taxon>Burkholderiales</taxon>
        <taxon>Comamonadaceae</taxon>
        <taxon>Ramlibacter</taxon>
    </lineage>
</organism>
<sequence>MRVRRRLLLQAAAAGLAVPALPGCLWRESEARTPAGPAVIGTNLSGMEWAQPGLRRNASSLPHLHFSVPRKAEVAWLAAQGFKRNRLPFQWELLQPVLPDSKPGEAVRALVGNPGELHAGYAQWITDVLDAHAAVGATCILDLHNYGRYRDFRYGPDGSVPGLQRPTPAHRAFTEDPNATLDRIFALAPGATLTPAHLADVWTRAARRWKDHPGLAGYGLMNEPHDLPRPGQTTASEGGGEDLAIWPAFARAAVEAIRRVDAKGTIYVGGNEWSAAMSLADRNPGFPLAGDNLVYEVHLYLDAASSGHAFDYETEVRKGFSAGLGKRAIGPDTGVQRLDKAVRWADQHGVRLALTEVGLPPDDVRWQEMFQRTVAYAVRHGVEVQTWMAGDHWPIRGHPLGQAPGWWQGRTVPAPALGVVQQAAGLARAVLVDEAPGAATPGQPVTVTVQARGALQAPLTLTLTPDEGVRLDRTSITLPAGANPSASYTARPAADRVGTVRYSGPAEPAVPPPRAFYALQDPLALADRRLADAGRALLARWSACQWLLADAWTDYLQGAPARDGQPVRAVADSGFGSSLANTMEMLVALNTDSATFGTLALPVLRTVDGRRCSDHGGEDVAGFWCRKATPEPGVQPNPRARVPYDLQDEHFAIAVIATPGAAHTGVVFQASRAEDGQLSEIALVEGRPQARFVDARGQQVTLASPRAIEPGRPVVLTLASAQGAQVLRVDGEPVARAGATFAPSVFTQLLIAWGFVRYFPRAGFRGQVFAVAAGKGRPAEAELAVLERYLRAPAA</sequence>
<feature type="domain" description="Glycoside hydrolase family 5" evidence="4">
    <location>
        <begin position="77"/>
        <end position="391"/>
    </location>
</feature>
<dbReference type="InterPro" id="IPR017853">
    <property type="entry name" value="GH"/>
</dbReference>
<evidence type="ECO:0000256" key="3">
    <source>
        <dbReference type="SAM" id="SignalP"/>
    </source>
</evidence>
<evidence type="ECO:0000256" key="2">
    <source>
        <dbReference type="ARBA" id="ARBA00023295"/>
    </source>
</evidence>
<dbReference type="Proteomes" id="UP000469385">
    <property type="component" value="Unassembled WGS sequence"/>
</dbReference>
<dbReference type="AlphaFoldDB" id="A0A6N8IWF5"/>
<proteinExistence type="predicted"/>
<keyword evidence="6" id="KW-1185">Reference proteome</keyword>
<evidence type="ECO:0000313" key="5">
    <source>
        <dbReference type="EMBL" id="MVQ30430.1"/>
    </source>
</evidence>
<dbReference type="InterPro" id="IPR001547">
    <property type="entry name" value="Glyco_hydro_5"/>
</dbReference>
<protein>
    <submittedName>
        <fullName evidence="5">Cellulase family glycosylhydrolase</fullName>
    </submittedName>
</protein>
<dbReference type="InterPro" id="IPR006311">
    <property type="entry name" value="TAT_signal"/>
</dbReference>
<dbReference type="PANTHER" id="PTHR34142:SF1">
    <property type="entry name" value="GLYCOSIDE HYDROLASE FAMILY 5 DOMAIN-CONTAINING PROTEIN"/>
    <property type="match status" value="1"/>
</dbReference>
<dbReference type="SUPFAM" id="SSF51445">
    <property type="entry name" value="(Trans)glycosidases"/>
    <property type="match status" value="1"/>
</dbReference>
<dbReference type="GO" id="GO:0004553">
    <property type="term" value="F:hydrolase activity, hydrolyzing O-glycosyl compounds"/>
    <property type="evidence" value="ECO:0007669"/>
    <property type="project" value="InterPro"/>
</dbReference>
<feature type="chain" id="PRO_5026827732" evidence="3">
    <location>
        <begin position="23"/>
        <end position="795"/>
    </location>
</feature>
<dbReference type="Gene3D" id="3.20.20.80">
    <property type="entry name" value="Glycosidases"/>
    <property type="match status" value="1"/>
</dbReference>